<protein>
    <submittedName>
        <fullName evidence="1">Uncharacterized protein</fullName>
    </submittedName>
</protein>
<dbReference type="EMBL" id="JANPWB010000013">
    <property type="protein sequence ID" value="KAJ1107486.1"/>
    <property type="molecule type" value="Genomic_DNA"/>
</dbReference>
<reference evidence="1" key="1">
    <citation type="journal article" date="2022" name="bioRxiv">
        <title>Sequencing and chromosome-scale assembly of the giantPleurodeles waltlgenome.</title>
        <authorList>
            <person name="Brown T."/>
            <person name="Elewa A."/>
            <person name="Iarovenko S."/>
            <person name="Subramanian E."/>
            <person name="Araus A.J."/>
            <person name="Petzold A."/>
            <person name="Susuki M."/>
            <person name="Suzuki K.-i.T."/>
            <person name="Hayashi T."/>
            <person name="Toyoda A."/>
            <person name="Oliveira C."/>
            <person name="Osipova E."/>
            <person name="Leigh N.D."/>
            <person name="Simon A."/>
            <person name="Yun M.H."/>
        </authorList>
    </citation>
    <scope>NUCLEOTIDE SEQUENCE</scope>
    <source>
        <strain evidence="1">20211129_DDA</strain>
        <tissue evidence="1">Liver</tissue>
    </source>
</reference>
<evidence type="ECO:0000313" key="1">
    <source>
        <dbReference type="EMBL" id="KAJ1107486.1"/>
    </source>
</evidence>
<dbReference type="AlphaFoldDB" id="A0AAV7MVV4"/>
<organism evidence="1 2">
    <name type="scientific">Pleurodeles waltl</name>
    <name type="common">Iberian ribbed newt</name>
    <dbReference type="NCBI Taxonomy" id="8319"/>
    <lineage>
        <taxon>Eukaryota</taxon>
        <taxon>Metazoa</taxon>
        <taxon>Chordata</taxon>
        <taxon>Craniata</taxon>
        <taxon>Vertebrata</taxon>
        <taxon>Euteleostomi</taxon>
        <taxon>Amphibia</taxon>
        <taxon>Batrachia</taxon>
        <taxon>Caudata</taxon>
        <taxon>Salamandroidea</taxon>
        <taxon>Salamandridae</taxon>
        <taxon>Pleurodelinae</taxon>
        <taxon>Pleurodeles</taxon>
    </lineage>
</organism>
<dbReference type="Proteomes" id="UP001066276">
    <property type="component" value="Chromosome 9"/>
</dbReference>
<accession>A0AAV7MVV4</accession>
<evidence type="ECO:0000313" key="2">
    <source>
        <dbReference type="Proteomes" id="UP001066276"/>
    </source>
</evidence>
<sequence>MPRGSGAGHQEIGFHRGEPCPVKQAGADSYHTKPASVASLGQKMKQTQITHSCCKRLGVIVSNASGMYREFTGLVLLMRYGVLHQQSCLECCITVRYVRYLYYPAQQRATVISEVIMSYLDRLFKQE</sequence>
<proteinExistence type="predicted"/>
<comment type="caution">
    <text evidence="1">The sequence shown here is derived from an EMBL/GenBank/DDBJ whole genome shotgun (WGS) entry which is preliminary data.</text>
</comment>
<keyword evidence="2" id="KW-1185">Reference proteome</keyword>
<name>A0AAV7MVV4_PLEWA</name>
<gene>
    <name evidence="1" type="ORF">NDU88_004876</name>
</gene>